<protein>
    <submittedName>
        <fullName evidence="1">Uncharacterized protein</fullName>
    </submittedName>
</protein>
<proteinExistence type="predicted"/>
<evidence type="ECO:0000313" key="1">
    <source>
        <dbReference type="EMBL" id="MDR6241330.1"/>
    </source>
</evidence>
<organism evidence="1 2">
    <name type="scientific">Aureibacter tunicatorum</name>
    <dbReference type="NCBI Taxonomy" id="866807"/>
    <lineage>
        <taxon>Bacteria</taxon>
        <taxon>Pseudomonadati</taxon>
        <taxon>Bacteroidota</taxon>
        <taxon>Cytophagia</taxon>
        <taxon>Cytophagales</taxon>
        <taxon>Persicobacteraceae</taxon>
        <taxon>Aureibacter</taxon>
    </lineage>
</organism>
<accession>A0AAE4BUQ9</accession>
<gene>
    <name evidence="1" type="ORF">HNQ88_004408</name>
</gene>
<dbReference type="AlphaFoldDB" id="A0AAE4BUQ9"/>
<comment type="caution">
    <text evidence="1">The sequence shown here is derived from an EMBL/GenBank/DDBJ whole genome shotgun (WGS) entry which is preliminary data.</text>
</comment>
<sequence length="121" mass="13892">MRWIVFILTAYLFGLGLMPCQDMPMDHDLAHMQQIKEANHCSTTEPHSDDKTGDEEHEHNICSPFCSCACCGITLERLEFAHIPDFTEELIVLKAYNSTYKSPELFDMAHNIWNPPKSFIS</sequence>
<keyword evidence="2" id="KW-1185">Reference proteome</keyword>
<evidence type="ECO:0000313" key="2">
    <source>
        <dbReference type="Proteomes" id="UP001185092"/>
    </source>
</evidence>
<reference evidence="1" key="1">
    <citation type="submission" date="2023-07" db="EMBL/GenBank/DDBJ databases">
        <title>Genomic Encyclopedia of Type Strains, Phase IV (KMG-IV): sequencing the most valuable type-strain genomes for metagenomic binning, comparative biology and taxonomic classification.</title>
        <authorList>
            <person name="Goeker M."/>
        </authorList>
    </citation>
    <scope>NUCLEOTIDE SEQUENCE</scope>
    <source>
        <strain evidence="1">DSM 26174</strain>
    </source>
</reference>
<dbReference type="Proteomes" id="UP001185092">
    <property type="component" value="Unassembled WGS sequence"/>
</dbReference>
<name>A0AAE4BUQ9_9BACT</name>
<dbReference type="RefSeq" id="WP_309941995.1">
    <property type="nucleotide sequence ID" value="NZ_AP025305.1"/>
</dbReference>
<dbReference type="EMBL" id="JAVDQD010000007">
    <property type="protein sequence ID" value="MDR6241330.1"/>
    <property type="molecule type" value="Genomic_DNA"/>
</dbReference>